<accession>A0A2J6SZ18</accession>
<comment type="similarity">
    <text evidence="2">Belongs to the class-II aminoacyl-tRNA synthetase family.</text>
</comment>
<dbReference type="InterPro" id="IPR050062">
    <property type="entry name" value="Pro-tRNA_synthetase"/>
</dbReference>
<evidence type="ECO:0000256" key="4">
    <source>
        <dbReference type="ARBA" id="ARBA00012831"/>
    </source>
</evidence>
<dbReference type="InterPro" id="IPR045864">
    <property type="entry name" value="aa-tRNA-synth_II/BPL/LPL"/>
</dbReference>
<evidence type="ECO:0000256" key="2">
    <source>
        <dbReference type="ARBA" id="ARBA00008226"/>
    </source>
</evidence>
<dbReference type="GO" id="GO:0006433">
    <property type="term" value="P:prolyl-tRNA aminoacylation"/>
    <property type="evidence" value="ECO:0007669"/>
    <property type="project" value="InterPro"/>
</dbReference>
<feature type="region of interest" description="Disordered" evidence="13">
    <location>
        <begin position="290"/>
        <end position="313"/>
    </location>
</feature>
<keyword evidence="9" id="KW-0648">Protein biosynthesis</keyword>
<evidence type="ECO:0000256" key="6">
    <source>
        <dbReference type="ARBA" id="ARBA00022598"/>
    </source>
</evidence>
<proteinExistence type="inferred from homology"/>
<dbReference type="CDD" id="cd00861">
    <property type="entry name" value="ProRS_anticodon_short"/>
    <property type="match status" value="1"/>
</dbReference>
<keyword evidence="5" id="KW-0963">Cytoplasm</keyword>
<evidence type="ECO:0000256" key="8">
    <source>
        <dbReference type="ARBA" id="ARBA00022840"/>
    </source>
</evidence>
<evidence type="ECO:0000259" key="14">
    <source>
        <dbReference type="PROSITE" id="PS50862"/>
    </source>
</evidence>
<comment type="subunit">
    <text evidence="3">Homodimer.</text>
</comment>
<gene>
    <name evidence="15" type="ORF">K444DRAFT_655005</name>
</gene>
<evidence type="ECO:0000256" key="13">
    <source>
        <dbReference type="SAM" id="MobiDB-lite"/>
    </source>
</evidence>
<keyword evidence="10 15" id="KW-0030">Aminoacyl-tRNA synthetase</keyword>
<dbReference type="Pfam" id="PF00587">
    <property type="entry name" value="tRNA-synt_2b"/>
    <property type="match status" value="1"/>
</dbReference>
<evidence type="ECO:0000256" key="9">
    <source>
        <dbReference type="ARBA" id="ARBA00022917"/>
    </source>
</evidence>
<dbReference type="Pfam" id="PF03129">
    <property type="entry name" value="HGTP_anticodon"/>
    <property type="match status" value="1"/>
</dbReference>
<dbReference type="OrthoDB" id="10267474at2759"/>
<protein>
    <recommendedName>
        <fullName evidence="4">proline--tRNA ligase</fullName>
        <ecNumber evidence="4">6.1.1.15</ecNumber>
    </recommendedName>
    <alternativeName>
        <fullName evidence="11">Prolyl-tRNA synthetase</fullName>
    </alternativeName>
</protein>
<dbReference type="SUPFAM" id="SSF52954">
    <property type="entry name" value="Class II aaRS ABD-related"/>
    <property type="match status" value="1"/>
</dbReference>
<dbReference type="Gene3D" id="3.40.50.800">
    <property type="entry name" value="Anticodon-binding domain"/>
    <property type="match status" value="1"/>
</dbReference>
<dbReference type="PRINTS" id="PR01046">
    <property type="entry name" value="TRNASYNTHPRO"/>
</dbReference>
<dbReference type="GO" id="GO:0005524">
    <property type="term" value="F:ATP binding"/>
    <property type="evidence" value="ECO:0007669"/>
    <property type="project" value="UniProtKB-KW"/>
</dbReference>
<dbReference type="STRING" id="1095630.A0A2J6SZ18"/>
<feature type="compositionally biased region" description="Low complexity" evidence="13">
    <location>
        <begin position="298"/>
        <end position="311"/>
    </location>
</feature>
<dbReference type="AlphaFoldDB" id="A0A2J6SZ18"/>
<dbReference type="FunCoup" id="A0A2J6SZ18">
    <property type="interactions" value="410"/>
</dbReference>
<dbReference type="InterPro" id="IPR036621">
    <property type="entry name" value="Anticodon-bd_dom_sf"/>
</dbReference>
<keyword evidence="8" id="KW-0067">ATP-binding</keyword>
<evidence type="ECO:0000256" key="5">
    <source>
        <dbReference type="ARBA" id="ARBA00022490"/>
    </source>
</evidence>
<dbReference type="PANTHER" id="PTHR42753:SF2">
    <property type="entry name" value="PROLINE--TRNA LIGASE"/>
    <property type="match status" value="1"/>
</dbReference>
<dbReference type="FunFam" id="3.30.930.10:FF:000066">
    <property type="entry name" value="Proline--tRNA ligase"/>
    <property type="match status" value="1"/>
</dbReference>
<comment type="subcellular location">
    <subcellularLocation>
        <location evidence="1">Cytoplasm</location>
    </subcellularLocation>
</comment>
<reference evidence="15 16" key="1">
    <citation type="submission" date="2016-04" db="EMBL/GenBank/DDBJ databases">
        <title>A degradative enzymes factory behind the ericoid mycorrhizal symbiosis.</title>
        <authorList>
            <consortium name="DOE Joint Genome Institute"/>
            <person name="Martino E."/>
            <person name="Morin E."/>
            <person name="Grelet G."/>
            <person name="Kuo A."/>
            <person name="Kohler A."/>
            <person name="Daghino S."/>
            <person name="Barry K."/>
            <person name="Choi C."/>
            <person name="Cichocki N."/>
            <person name="Clum A."/>
            <person name="Copeland A."/>
            <person name="Hainaut M."/>
            <person name="Haridas S."/>
            <person name="Labutti K."/>
            <person name="Lindquist E."/>
            <person name="Lipzen A."/>
            <person name="Khouja H.-R."/>
            <person name="Murat C."/>
            <person name="Ohm R."/>
            <person name="Olson A."/>
            <person name="Spatafora J."/>
            <person name="Veneault-Fourrey C."/>
            <person name="Henrissat B."/>
            <person name="Grigoriev I."/>
            <person name="Martin F."/>
            <person name="Perotto S."/>
        </authorList>
    </citation>
    <scope>NUCLEOTIDE SEQUENCE [LARGE SCALE GENOMIC DNA]</scope>
    <source>
        <strain evidence="15 16">E</strain>
    </source>
</reference>
<dbReference type="EMBL" id="KZ613854">
    <property type="protein sequence ID" value="PMD56017.1"/>
    <property type="molecule type" value="Genomic_DNA"/>
</dbReference>
<organism evidence="15 16">
    <name type="scientific">Hyaloscypha bicolor E</name>
    <dbReference type="NCBI Taxonomy" id="1095630"/>
    <lineage>
        <taxon>Eukaryota</taxon>
        <taxon>Fungi</taxon>
        <taxon>Dikarya</taxon>
        <taxon>Ascomycota</taxon>
        <taxon>Pezizomycotina</taxon>
        <taxon>Leotiomycetes</taxon>
        <taxon>Helotiales</taxon>
        <taxon>Hyaloscyphaceae</taxon>
        <taxon>Hyaloscypha</taxon>
        <taxon>Hyaloscypha bicolor</taxon>
    </lineage>
</organism>
<keyword evidence="7" id="KW-0547">Nucleotide-binding</keyword>
<evidence type="ECO:0000256" key="11">
    <source>
        <dbReference type="ARBA" id="ARBA00029731"/>
    </source>
</evidence>
<evidence type="ECO:0000313" key="16">
    <source>
        <dbReference type="Proteomes" id="UP000235371"/>
    </source>
</evidence>
<dbReference type="PANTHER" id="PTHR42753">
    <property type="entry name" value="MITOCHONDRIAL RIBOSOME PROTEIN L39/PROLYL-TRNA LIGASE FAMILY MEMBER"/>
    <property type="match status" value="1"/>
</dbReference>
<dbReference type="GeneID" id="36594055"/>
<dbReference type="Gene3D" id="3.30.930.10">
    <property type="entry name" value="Bira Bifunctional Protein, Domain 2"/>
    <property type="match status" value="2"/>
</dbReference>
<dbReference type="SUPFAM" id="SSF55681">
    <property type="entry name" value="Class II aaRS and biotin synthetases"/>
    <property type="match status" value="1"/>
</dbReference>
<dbReference type="InParanoid" id="A0A2J6SZ18"/>
<dbReference type="InterPro" id="IPR002316">
    <property type="entry name" value="Pro-tRNA-ligase_IIa"/>
</dbReference>
<dbReference type="RefSeq" id="XP_024732921.1">
    <property type="nucleotide sequence ID" value="XM_024885978.1"/>
</dbReference>
<keyword evidence="6" id="KW-0436">Ligase</keyword>
<evidence type="ECO:0000256" key="7">
    <source>
        <dbReference type="ARBA" id="ARBA00022741"/>
    </source>
</evidence>
<dbReference type="EC" id="6.1.1.15" evidence="4"/>
<evidence type="ECO:0000313" key="15">
    <source>
        <dbReference type="EMBL" id="PMD56017.1"/>
    </source>
</evidence>
<evidence type="ECO:0000256" key="10">
    <source>
        <dbReference type="ARBA" id="ARBA00023146"/>
    </source>
</evidence>
<evidence type="ECO:0000256" key="1">
    <source>
        <dbReference type="ARBA" id="ARBA00004496"/>
    </source>
</evidence>
<dbReference type="Proteomes" id="UP000235371">
    <property type="component" value="Unassembled WGS sequence"/>
</dbReference>
<dbReference type="GO" id="GO:0004827">
    <property type="term" value="F:proline-tRNA ligase activity"/>
    <property type="evidence" value="ECO:0007669"/>
    <property type="project" value="UniProtKB-EC"/>
</dbReference>
<dbReference type="InterPro" id="IPR004154">
    <property type="entry name" value="Anticodon-bd"/>
</dbReference>
<dbReference type="InterPro" id="IPR002314">
    <property type="entry name" value="aa-tRNA-synt_IIb"/>
</dbReference>
<dbReference type="GO" id="GO:0005739">
    <property type="term" value="C:mitochondrion"/>
    <property type="evidence" value="ECO:0007669"/>
    <property type="project" value="TreeGrafter"/>
</dbReference>
<dbReference type="InterPro" id="IPR006195">
    <property type="entry name" value="aa-tRNA-synth_II"/>
</dbReference>
<feature type="domain" description="Aminoacyl-transfer RNA synthetases class-II family profile" evidence="14">
    <location>
        <begin position="100"/>
        <end position="545"/>
    </location>
</feature>
<comment type="catalytic activity">
    <reaction evidence="12">
        <text>tRNA(Pro) + L-proline + ATP = L-prolyl-tRNA(Pro) + AMP + diphosphate</text>
        <dbReference type="Rhea" id="RHEA:14305"/>
        <dbReference type="Rhea" id="RHEA-COMP:9700"/>
        <dbReference type="Rhea" id="RHEA-COMP:9702"/>
        <dbReference type="ChEBI" id="CHEBI:30616"/>
        <dbReference type="ChEBI" id="CHEBI:33019"/>
        <dbReference type="ChEBI" id="CHEBI:60039"/>
        <dbReference type="ChEBI" id="CHEBI:78442"/>
        <dbReference type="ChEBI" id="CHEBI:78532"/>
        <dbReference type="ChEBI" id="CHEBI:456215"/>
        <dbReference type="EC" id="6.1.1.15"/>
    </reaction>
</comment>
<evidence type="ECO:0000256" key="3">
    <source>
        <dbReference type="ARBA" id="ARBA00011738"/>
    </source>
</evidence>
<evidence type="ECO:0000256" key="12">
    <source>
        <dbReference type="ARBA" id="ARBA00047671"/>
    </source>
</evidence>
<sequence>MRPLTSNPYMKAREAARQLPRSFLNWSFAHITCRSRAFVRNSSSHAACEATVDGRARLSRIWVPTGGIAPSSAEDPHVKLVRAGFLRQAHSGVFHMLPLGRRVQDKLEALIDKYMYQLGASKLALSSISSEEIWSKSGRLEKAGSELFRFRDRKDVQYLLSPTHEEEITSLVSSTVKSYKELPIRLYQISRKYRDERRPRHGLLRSREFIMKDLYTFDLSPSTALATYDQVRKTYARLFDELKLPYLVAEADSGDMGGNLSHEFHFPTSKGEDHVISCSNCDYVANEELAESPVPDPGSRTVGSGSGSTNGDLNQPEVKILVWRGISRDRRTLVNVWYPSPATSDLATSTIPEVNVHAVKAVFPDLDASVEDPILLWETFIGGSRRNGSAKVARTTLLNLVDCRLPEYAQSSIITTDSHLPVWPKSMEFLPLETDMVLINKDPSTHQPLNLLRIADRDACPRCYDGRLKVQRAIELGHTFHLGTRYSEPLSATVNVPADDSGAFKIEAALSSQVPMQMGCHGIGVSRMIGAVADTLADDKGLNWPRVMAPFEVVIVPGKGLDEAALKVYDVLCRVPTGPGNSQLDLILDDRETSFPWKMQDADLVGYPVIVVVGRRWKAENLCEVQCRRLQLRQEVAIGELADFVRSVLAQL</sequence>
<dbReference type="InterPro" id="IPR044140">
    <property type="entry name" value="ProRS_anticodon_short"/>
</dbReference>
<name>A0A2J6SZ18_9HELO</name>
<dbReference type="PROSITE" id="PS50862">
    <property type="entry name" value="AA_TRNA_LIGASE_II"/>
    <property type="match status" value="1"/>
</dbReference>
<keyword evidence="16" id="KW-1185">Reference proteome</keyword>